<evidence type="ECO:0000313" key="3">
    <source>
        <dbReference type="EMBL" id="TWB34548.1"/>
    </source>
</evidence>
<dbReference type="SUPFAM" id="SSF54593">
    <property type="entry name" value="Glyoxalase/Bleomycin resistance protein/Dihydroxybiphenyl dioxygenase"/>
    <property type="match status" value="1"/>
</dbReference>
<feature type="chain" id="PRO_5021821139" evidence="1">
    <location>
        <begin position="25"/>
        <end position="103"/>
    </location>
</feature>
<gene>
    <name evidence="3" type="ORF">FBZ90_12518</name>
</gene>
<dbReference type="RefSeq" id="WP_186456057.1">
    <property type="nucleotide sequence ID" value="NZ_VITR01000025.1"/>
</dbReference>
<reference evidence="3 4" key="1">
    <citation type="submission" date="2019-06" db="EMBL/GenBank/DDBJ databases">
        <title>Genomic Encyclopedia of Type Strains, Phase IV (KMG-V): Genome sequencing to study the core and pangenomes of soil and plant-associated prokaryotes.</title>
        <authorList>
            <person name="Whitman W."/>
        </authorList>
    </citation>
    <scope>NUCLEOTIDE SEQUENCE [LARGE SCALE GENOMIC DNA]</scope>
    <source>
        <strain evidence="3 4">BR 11622</strain>
    </source>
</reference>
<comment type="caution">
    <text evidence="3">The sequence shown here is derived from an EMBL/GenBank/DDBJ whole genome shotgun (WGS) entry which is preliminary data.</text>
</comment>
<dbReference type="Proteomes" id="UP000315751">
    <property type="component" value="Unassembled WGS sequence"/>
</dbReference>
<dbReference type="EMBL" id="VITR01000025">
    <property type="protein sequence ID" value="TWB34548.1"/>
    <property type="molecule type" value="Genomic_DNA"/>
</dbReference>
<dbReference type="InterPro" id="IPR025711">
    <property type="entry name" value="PepSY"/>
</dbReference>
<proteinExistence type="predicted"/>
<accession>A0A560GKM3</accession>
<name>A0A560GKM3_9PROT</name>
<protein>
    <submittedName>
        <fullName evidence="3">YpeB-like protein with putative protease inhibitory function</fullName>
    </submittedName>
</protein>
<keyword evidence="4" id="KW-1185">Reference proteome</keyword>
<evidence type="ECO:0000256" key="1">
    <source>
        <dbReference type="SAM" id="SignalP"/>
    </source>
</evidence>
<feature type="signal peptide" evidence="1">
    <location>
        <begin position="1"/>
        <end position="24"/>
    </location>
</feature>
<dbReference type="Gene3D" id="3.10.450.40">
    <property type="match status" value="1"/>
</dbReference>
<evidence type="ECO:0000259" key="2">
    <source>
        <dbReference type="Pfam" id="PF13670"/>
    </source>
</evidence>
<sequence>MMYGKIAAAALLMGSLAIGGYALAVETMPASQAQPGKAGDASALTVSQVIERLAAQGYSDVTEIKRHRDKNYKVEARDPQGKRVELAVDAHTGDILKTEKDED</sequence>
<keyword evidence="1" id="KW-0732">Signal</keyword>
<dbReference type="AlphaFoldDB" id="A0A560GKM3"/>
<dbReference type="InterPro" id="IPR029068">
    <property type="entry name" value="Glyas_Bleomycin-R_OHBP_Dase"/>
</dbReference>
<dbReference type="Pfam" id="PF13670">
    <property type="entry name" value="PepSY_2"/>
    <property type="match status" value="1"/>
</dbReference>
<feature type="domain" description="PepSY" evidence="2">
    <location>
        <begin position="19"/>
        <end position="99"/>
    </location>
</feature>
<organism evidence="3 4">
    <name type="scientific">Nitrospirillum amazonense</name>
    <dbReference type="NCBI Taxonomy" id="28077"/>
    <lineage>
        <taxon>Bacteria</taxon>
        <taxon>Pseudomonadati</taxon>
        <taxon>Pseudomonadota</taxon>
        <taxon>Alphaproteobacteria</taxon>
        <taxon>Rhodospirillales</taxon>
        <taxon>Azospirillaceae</taxon>
        <taxon>Nitrospirillum</taxon>
    </lineage>
</organism>
<evidence type="ECO:0000313" key="4">
    <source>
        <dbReference type="Proteomes" id="UP000315751"/>
    </source>
</evidence>